<keyword evidence="15" id="KW-0949">S-adenosyl-L-methionine</keyword>
<dbReference type="SUPFAM" id="SSF51045">
    <property type="entry name" value="WW domain"/>
    <property type="match status" value="1"/>
</dbReference>
<keyword evidence="11" id="KW-0678">Repressor</keyword>
<dbReference type="EC" id="2.6.1.19" evidence="7"/>
<keyword evidence="14" id="KW-0808">Transferase</keyword>
<dbReference type="PROSITE" id="PS50868">
    <property type="entry name" value="POST_SET"/>
    <property type="match status" value="1"/>
</dbReference>
<dbReference type="SUPFAM" id="SSF82199">
    <property type="entry name" value="SET domain"/>
    <property type="match status" value="1"/>
</dbReference>
<keyword evidence="18" id="KW-0804">Transcription</keyword>
<evidence type="ECO:0000256" key="13">
    <source>
        <dbReference type="ARBA" id="ARBA00022603"/>
    </source>
</evidence>
<reference evidence="30 31" key="3">
    <citation type="journal article" date="2015" name="Genome Announc.">
        <title>Draft Genome Sequence of the Archiascomycetous Yeast Saitoella complicata.</title>
        <authorList>
            <person name="Yamauchi K."/>
            <person name="Kondo S."/>
            <person name="Hamamoto M."/>
            <person name="Takahashi Y."/>
            <person name="Ogura Y."/>
            <person name="Hayashi T."/>
            <person name="Nishida H."/>
        </authorList>
    </citation>
    <scope>NUCLEOTIDE SEQUENCE [LARGE SCALE GENOMIC DNA]</scope>
    <source>
        <strain evidence="30 31">NRRL Y-17804</strain>
    </source>
</reference>
<dbReference type="Pfam" id="PF00397">
    <property type="entry name" value="WW"/>
    <property type="match status" value="1"/>
</dbReference>
<dbReference type="InterPro" id="IPR017923">
    <property type="entry name" value="TFIIS_N"/>
</dbReference>
<comment type="cofactor">
    <cofactor evidence="1">
        <name>pyridoxal 5'-phosphate</name>
        <dbReference type="ChEBI" id="CHEBI:597326"/>
    </cofactor>
</comment>
<dbReference type="SUPFAM" id="SSF53383">
    <property type="entry name" value="PLP-dependent transferases"/>
    <property type="match status" value="1"/>
</dbReference>
<dbReference type="InterPro" id="IPR015422">
    <property type="entry name" value="PyrdxlP-dep_Trfase_small"/>
</dbReference>
<dbReference type="GO" id="GO:0005634">
    <property type="term" value="C:nucleus"/>
    <property type="evidence" value="ECO:0007669"/>
    <property type="project" value="UniProtKB-SubCell"/>
</dbReference>
<dbReference type="InterPro" id="IPR036020">
    <property type="entry name" value="WW_dom_sf"/>
</dbReference>
<dbReference type="FunFam" id="3.40.640.10:FF:000029">
    <property type="entry name" value="4-aminobutyrate aminotransferase, mitochondrial"/>
    <property type="match status" value="1"/>
</dbReference>
<evidence type="ECO:0000256" key="6">
    <source>
        <dbReference type="ARBA" id="ARBA00012178"/>
    </source>
</evidence>
<feature type="region of interest" description="Disordered" evidence="25">
    <location>
        <begin position="561"/>
        <end position="593"/>
    </location>
</feature>
<dbReference type="Gene3D" id="2.170.270.10">
    <property type="entry name" value="SET domain"/>
    <property type="match status" value="1"/>
</dbReference>
<dbReference type="InterPro" id="IPR025788">
    <property type="entry name" value="Set2_fungi"/>
</dbReference>
<dbReference type="InterPro" id="IPR015424">
    <property type="entry name" value="PyrdxlP-dep_Trfase"/>
</dbReference>
<dbReference type="GO" id="GO:0009450">
    <property type="term" value="P:gamma-aminobutyric acid catabolic process"/>
    <property type="evidence" value="ECO:0007669"/>
    <property type="project" value="TreeGrafter"/>
</dbReference>
<feature type="domain" description="Post-SET" evidence="28">
    <location>
        <begin position="362"/>
        <end position="378"/>
    </location>
</feature>
<dbReference type="GO" id="GO:0005739">
    <property type="term" value="C:mitochondrion"/>
    <property type="evidence" value="ECO:0007669"/>
    <property type="project" value="TreeGrafter"/>
</dbReference>
<evidence type="ECO:0000313" key="30">
    <source>
        <dbReference type="EMBL" id="GAO50078.1"/>
    </source>
</evidence>
<comment type="similarity">
    <text evidence="5">Belongs to the class-III pyridoxal-phosphate-dependent aminotransferase family.</text>
</comment>
<gene>
    <name evidence="30" type="ORF">G7K_4213-t1</name>
</gene>
<evidence type="ECO:0000256" key="20">
    <source>
        <dbReference type="ARBA" id="ARBA00030091"/>
    </source>
</evidence>
<dbReference type="Pfam" id="PF08236">
    <property type="entry name" value="SRI"/>
    <property type="match status" value="1"/>
</dbReference>
<protein>
    <recommendedName>
        <fullName evidence="9">4-aminobutyrate aminotransferase</fullName>
        <ecNumber evidence="6">2.1.1.359</ecNumber>
        <ecNumber evidence="7">2.6.1.19</ecNumber>
    </recommendedName>
    <alternativeName>
        <fullName evidence="22">GABA aminotransferase</fullName>
    </alternativeName>
    <alternativeName>
        <fullName evidence="21">Gamma-amino-N-butyrate transaminase</fullName>
    </alternativeName>
    <alternativeName>
        <fullName evidence="8">Histone-lysine N-methyltransferase, H3 lysine-36 specific</fullName>
    </alternativeName>
    <alternativeName>
        <fullName evidence="20">SET domain-containing protein 2</fullName>
    </alternativeName>
</protein>
<dbReference type="Pfam" id="PF08711">
    <property type="entry name" value="Med26"/>
    <property type="match status" value="1"/>
</dbReference>
<dbReference type="NCBIfam" id="TIGR00699">
    <property type="entry name" value="GABAtrns_euk"/>
    <property type="match status" value="1"/>
</dbReference>
<dbReference type="SMART" id="SM00456">
    <property type="entry name" value="WW"/>
    <property type="match status" value="1"/>
</dbReference>
<feature type="region of interest" description="Disordered" evidence="25">
    <location>
        <begin position="39"/>
        <end position="154"/>
    </location>
</feature>
<dbReference type="InterPro" id="IPR001202">
    <property type="entry name" value="WW_dom"/>
</dbReference>
<dbReference type="InterPro" id="IPR005814">
    <property type="entry name" value="Aminotrans_3"/>
</dbReference>
<evidence type="ECO:0000256" key="1">
    <source>
        <dbReference type="ARBA" id="ARBA00001933"/>
    </source>
</evidence>
<feature type="domain" description="WW" evidence="26">
    <location>
        <begin position="643"/>
        <end position="676"/>
    </location>
</feature>
<dbReference type="SMART" id="SM00508">
    <property type="entry name" value="PostSET"/>
    <property type="match status" value="1"/>
</dbReference>
<evidence type="ECO:0000259" key="26">
    <source>
        <dbReference type="PROSITE" id="PS50020"/>
    </source>
</evidence>
<evidence type="ECO:0000256" key="24">
    <source>
        <dbReference type="ARBA" id="ARBA00048021"/>
    </source>
</evidence>
<evidence type="ECO:0000259" key="28">
    <source>
        <dbReference type="PROSITE" id="PS50868"/>
    </source>
</evidence>
<evidence type="ECO:0000259" key="27">
    <source>
        <dbReference type="PROSITE" id="PS50280"/>
    </source>
</evidence>
<accession>A0A0E9NJU6</accession>
<dbReference type="CDD" id="cd00610">
    <property type="entry name" value="OAT_like"/>
    <property type="match status" value="1"/>
</dbReference>
<evidence type="ECO:0000256" key="9">
    <source>
        <dbReference type="ARBA" id="ARBA00018543"/>
    </source>
</evidence>
<feature type="compositionally biased region" description="Low complexity" evidence="25">
    <location>
        <begin position="562"/>
        <end position="576"/>
    </location>
</feature>
<dbReference type="InterPro" id="IPR049704">
    <property type="entry name" value="Aminotrans_3_PPA_site"/>
</dbReference>
<dbReference type="PANTHER" id="PTHR43206:SF1">
    <property type="entry name" value="4-AMINOBUTYRATE AMINOTRANSFERASE, MITOCHONDRIAL"/>
    <property type="match status" value="1"/>
</dbReference>
<keyword evidence="31" id="KW-1185">Reference proteome</keyword>
<evidence type="ECO:0000256" key="15">
    <source>
        <dbReference type="ARBA" id="ARBA00022691"/>
    </source>
</evidence>
<dbReference type="Pfam" id="PF00202">
    <property type="entry name" value="Aminotran_3"/>
    <property type="match status" value="1"/>
</dbReference>
<dbReference type="PROSITE" id="PS00600">
    <property type="entry name" value="AA_TRANSFER_CLASS_3"/>
    <property type="match status" value="1"/>
</dbReference>
<dbReference type="GO" id="GO:0030170">
    <property type="term" value="F:pyridoxal phosphate binding"/>
    <property type="evidence" value="ECO:0007669"/>
    <property type="project" value="InterPro"/>
</dbReference>
<evidence type="ECO:0000256" key="2">
    <source>
        <dbReference type="ARBA" id="ARBA00003901"/>
    </source>
</evidence>
<evidence type="ECO:0000256" key="7">
    <source>
        <dbReference type="ARBA" id="ARBA00012912"/>
    </source>
</evidence>
<evidence type="ECO:0000256" key="3">
    <source>
        <dbReference type="ARBA" id="ARBA00004123"/>
    </source>
</evidence>
<keyword evidence="17" id="KW-0805">Transcription regulation</keyword>
<keyword evidence="13" id="KW-0489">Methyltransferase</keyword>
<evidence type="ECO:0000256" key="17">
    <source>
        <dbReference type="ARBA" id="ARBA00023015"/>
    </source>
</evidence>
<dbReference type="EMBL" id="BACD03000029">
    <property type="protein sequence ID" value="GAO50078.1"/>
    <property type="molecule type" value="Genomic_DNA"/>
</dbReference>
<evidence type="ECO:0000256" key="11">
    <source>
        <dbReference type="ARBA" id="ARBA00022491"/>
    </source>
</evidence>
<dbReference type="InterPro" id="IPR001214">
    <property type="entry name" value="SET_dom"/>
</dbReference>
<dbReference type="InterPro" id="IPR004631">
    <property type="entry name" value="4NH2But_aminotransferase_euk"/>
</dbReference>
<dbReference type="PROSITE" id="PS51568">
    <property type="entry name" value="SAM_MT43_SET2_1"/>
    <property type="match status" value="1"/>
</dbReference>
<feature type="compositionally biased region" description="Basic and acidic residues" evidence="25">
    <location>
        <begin position="914"/>
        <end position="931"/>
    </location>
</feature>
<keyword evidence="19" id="KW-0539">Nucleus</keyword>
<comment type="subcellular location">
    <subcellularLocation>
        <location evidence="4">Chromosome</location>
    </subcellularLocation>
    <subcellularLocation>
        <location evidence="3">Nucleus</location>
    </subcellularLocation>
</comment>
<dbReference type="CDD" id="cd00201">
    <property type="entry name" value="WW"/>
    <property type="match status" value="1"/>
</dbReference>
<dbReference type="PANTHER" id="PTHR43206">
    <property type="entry name" value="AMINOTRANSFERASE"/>
    <property type="match status" value="1"/>
</dbReference>
<evidence type="ECO:0000256" key="10">
    <source>
        <dbReference type="ARBA" id="ARBA00022454"/>
    </source>
</evidence>
<evidence type="ECO:0000256" key="12">
    <source>
        <dbReference type="ARBA" id="ARBA00022576"/>
    </source>
</evidence>
<comment type="catalytic activity">
    <reaction evidence="23">
        <text>L-lysyl(36)-[histone H3] + 3 S-adenosyl-L-methionine = N(6),N(6),N(6)-trimethyl-L-lysyl(36)-[histone H3] + 3 S-adenosyl-L-homocysteine + 3 H(+)</text>
        <dbReference type="Rhea" id="RHEA:60324"/>
        <dbReference type="Rhea" id="RHEA-COMP:9785"/>
        <dbReference type="Rhea" id="RHEA-COMP:15536"/>
        <dbReference type="ChEBI" id="CHEBI:15378"/>
        <dbReference type="ChEBI" id="CHEBI:29969"/>
        <dbReference type="ChEBI" id="CHEBI:57856"/>
        <dbReference type="ChEBI" id="CHEBI:59789"/>
        <dbReference type="ChEBI" id="CHEBI:61961"/>
        <dbReference type="EC" id="2.1.1.359"/>
    </reaction>
</comment>
<feature type="compositionally biased region" description="Basic and acidic residues" evidence="25">
    <location>
        <begin position="90"/>
        <end position="109"/>
    </location>
</feature>
<reference evidence="30 31" key="2">
    <citation type="journal article" date="2014" name="J. Gen. Appl. Microbiol.">
        <title>The early diverging ascomycetous budding yeast Saitoella complicata has three histone deacetylases belonging to the Clr6, Hos2, and Rpd3 lineages.</title>
        <authorList>
            <person name="Nishida H."/>
            <person name="Matsumoto T."/>
            <person name="Kondo S."/>
            <person name="Hamamoto M."/>
            <person name="Yoshikawa H."/>
        </authorList>
    </citation>
    <scope>NUCLEOTIDE SEQUENCE [LARGE SCALE GENOMIC DNA]</scope>
    <source>
        <strain evidence="30 31">NRRL Y-17804</strain>
    </source>
</reference>
<dbReference type="GO" id="GO:0034386">
    <property type="term" value="F:4-aminobutyrate:2-oxoglutarate transaminase activity"/>
    <property type="evidence" value="ECO:0007669"/>
    <property type="project" value="UniProtKB-EC"/>
</dbReference>
<dbReference type="Gene3D" id="2.20.70.10">
    <property type="match status" value="1"/>
</dbReference>
<feature type="region of interest" description="Disordered" evidence="25">
    <location>
        <begin position="1"/>
        <end position="23"/>
    </location>
</feature>
<sequence length="1455" mass="161408">MNESKAVGQALPTGDSAPNVHVDDNVDVANQREGLEKDLEQVKIEDTSNGDGQANTEGENGADVRLPLTDAAEEGDGDVKVEVNGQEAIAKVEKDASNNDSVKLERLSDAGDDSPSAETKEETASDASSPQEDKPRKAKPVTREPQLFDHLPSTKDEAAKTFEELAKSYYQNKQLGVSSQNEIMTCDCWQQWEDGQNMACGPDSDCINRLTSMECVDDSGCNCGDECQNQRFQRRQYADIDVIKTQKKGYGLRANSDFPPDHFIYEYVGDVITEPQFRKRMVEYDKSGVKHFYFMMLQKGEFIDATKRGGFARFANHSCNPNCYVDKWVVGTHLRMGIFSKRPIKAGEELTFDYNVDRYGAQAQPCYCGEPNCIGFIGGKTQTGADNTKMTQTVRDALGLEDEEDWETATAKKKKRRKGETDEEYAAKLAPKAVTEKGVTKIMSTLMQSKEQWMVNKLLTRIRISEDPAVHRRVMRMHGYQILGTVLSDYKSDPAISTTILEVLLSWPRVTKNKISSSSIEDTVKELSGAEDEVVRGLAEKLLGEWSTLEMAYRIPRRAKTEASVDSAAVSEAAESPKPTPIEAPKGPAAERAYQGSGIGTPTGFRPPFPRLFPPRPRPMSRGSFGPGGPPMGPRALRGPDVNALPPGWEEAQDDSGRTYYYNKAEGKNQWTRPMFSDSPKPVVETKPDLQSIIEAAKASLAQKEEAEKKAQEVEKDGGERKERKEKPPTQKLLEKVLAPFVSNTVNKYYGKSGALGKDDVKKYAKELAAILVQKEIKAGKTEKDFKELSEEKKKKVKGFIVSYMDKLMAHKKKKGAKGGEKESQSSSQGGSQTPMESMGDASQSEVLPKSTEDTALSTMGAMKEAPPPPPPVEDNAVLDEFQIGGDDFGMEDEMMEEASAAPSRKRSGSPEASNRDEKRPRSASEVKGLESGKTWQELGMNEDRARMLGLLIRTSSIHSTMIIRSRAFIRSARLAAFSLRRYATSSALNGLLAKEPQGPSVLTELPGPKARAAKEELLKVADWQSLNMILDYYKSYGNYAIDPDGNAFLDVFAQIASIPIGYNNPTLLAAATTRKFATYFMNRPAMGNFPPAEMAQILRDGILSVAPKGLNKVSTSMCGSCANETAYKAAFMYHARQRRGIDTDFTEEEMMSCMRNQAPGSPDVAILSFTGGFHGRLFGSLSTTRSKPIHKLDIPAFNWPQAPFPMLKYPLEEHVEENKAEEARCLEELERIIKERKTPIAAVVVEPIQSEGGDNHASPQFFQSLRTLTLDHSILFIVDEVQTGIGATGQFWAHEAWGLEAPPDIVTFSKKFQAAGWYYGREELQPDRGYRQFNTWMGDPVRALQAKVIIEEIWRLDLLANVNETGSWLYEQLEDRFRRKGLVKNLRGKGRGTYIAWDMDDGPARDRFVIGMKKRGVNIGGCGERAVRLRPMLVFTRRHAEVLVGVMEGVLNDA</sequence>
<evidence type="ECO:0000256" key="5">
    <source>
        <dbReference type="ARBA" id="ARBA00008954"/>
    </source>
</evidence>
<dbReference type="Gene3D" id="1.10.1740.100">
    <property type="entry name" value="Set2, Rpb1 interacting domain"/>
    <property type="match status" value="1"/>
</dbReference>
<name>A0A0E9NJU6_SAICN</name>
<feature type="compositionally biased region" description="Basic and acidic residues" evidence="25">
    <location>
        <begin position="703"/>
        <end position="732"/>
    </location>
</feature>
<feature type="region of interest" description="Disordered" evidence="25">
    <location>
        <begin position="697"/>
        <end position="732"/>
    </location>
</feature>
<dbReference type="SMART" id="SM00570">
    <property type="entry name" value="AWS"/>
    <property type="match status" value="1"/>
</dbReference>
<proteinExistence type="inferred from homology"/>
<keyword evidence="12" id="KW-0032">Aminotransferase</keyword>
<dbReference type="STRING" id="698492.A0A0E9NJU6"/>
<dbReference type="PROSITE" id="PS51215">
    <property type="entry name" value="AWS"/>
    <property type="match status" value="1"/>
</dbReference>
<evidence type="ECO:0000256" key="14">
    <source>
        <dbReference type="ARBA" id="ARBA00022679"/>
    </source>
</evidence>
<dbReference type="GO" id="GO:0140955">
    <property type="term" value="F:histone H3K36 trimethyltransferase activity"/>
    <property type="evidence" value="ECO:0007669"/>
    <property type="project" value="UniProtKB-EC"/>
</dbReference>
<dbReference type="InterPro" id="IPR046341">
    <property type="entry name" value="SET_dom_sf"/>
</dbReference>
<feature type="region of interest" description="Disordered" evidence="25">
    <location>
        <begin position="811"/>
        <end position="853"/>
    </location>
</feature>
<dbReference type="Gene3D" id="3.40.640.10">
    <property type="entry name" value="Type I PLP-dependent aspartate aminotransferase-like (Major domain)"/>
    <property type="match status" value="1"/>
</dbReference>
<dbReference type="PROSITE" id="PS50020">
    <property type="entry name" value="WW_DOMAIN_2"/>
    <property type="match status" value="1"/>
</dbReference>
<reference evidence="30 31" key="1">
    <citation type="journal article" date="2011" name="J. Gen. Appl. Microbiol.">
        <title>Draft genome sequencing of the enigmatic yeast Saitoella complicata.</title>
        <authorList>
            <person name="Nishida H."/>
            <person name="Hamamoto M."/>
            <person name="Sugiyama J."/>
        </authorList>
    </citation>
    <scope>NUCLEOTIDE SEQUENCE [LARGE SCALE GENOMIC DNA]</scope>
    <source>
        <strain evidence="30 31">NRRL Y-17804</strain>
    </source>
</reference>
<dbReference type="EC" id="2.1.1.359" evidence="6"/>
<evidence type="ECO:0000256" key="25">
    <source>
        <dbReference type="SAM" id="MobiDB-lite"/>
    </source>
</evidence>
<dbReference type="Proteomes" id="UP000033140">
    <property type="component" value="Unassembled WGS sequence"/>
</dbReference>
<dbReference type="PROSITE" id="PS50280">
    <property type="entry name" value="SET"/>
    <property type="match status" value="1"/>
</dbReference>
<feature type="domain" description="SET" evidence="27">
    <location>
        <begin position="238"/>
        <end position="355"/>
    </location>
</feature>
<evidence type="ECO:0000313" key="31">
    <source>
        <dbReference type="Proteomes" id="UP000033140"/>
    </source>
</evidence>
<dbReference type="InterPro" id="IPR003616">
    <property type="entry name" value="Post-SET_dom"/>
</dbReference>
<dbReference type="InterPro" id="IPR006560">
    <property type="entry name" value="AWS_dom"/>
</dbReference>
<dbReference type="Gene3D" id="3.90.1150.10">
    <property type="entry name" value="Aspartate Aminotransferase, domain 1"/>
    <property type="match status" value="1"/>
</dbReference>
<dbReference type="InterPro" id="IPR044437">
    <property type="entry name" value="SETD2/Set2_SET"/>
</dbReference>
<keyword evidence="16" id="KW-0663">Pyridoxal phosphate</keyword>
<evidence type="ECO:0000256" key="4">
    <source>
        <dbReference type="ARBA" id="ARBA00004286"/>
    </source>
</evidence>
<keyword evidence="10" id="KW-0158">Chromosome</keyword>
<dbReference type="SMART" id="SM00317">
    <property type="entry name" value="SET"/>
    <property type="match status" value="1"/>
</dbReference>
<dbReference type="PROSITE" id="PS01159">
    <property type="entry name" value="WW_DOMAIN_1"/>
    <property type="match status" value="1"/>
</dbReference>
<comment type="caution">
    <text evidence="30">The sequence shown here is derived from an EMBL/GenBank/DDBJ whole genome shotgun (WGS) entry which is preliminary data.</text>
</comment>
<dbReference type="FunFam" id="2.170.270.10:FF:000033">
    <property type="entry name" value="Histone-lysine N-methyltransferase"/>
    <property type="match status" value="1"/>
</dbReference>
<feature type="domain" description="AWS" evidence="29">
    <location>
        <begin position="181"/>
        <end position="236"/>
    </location>
</feature>
<evidence type="ECO:0000256" key="16">
    <source>
        <dbReference type="ARBA" id="ARBA00022898"/>
    </source>
</evidence>
<dbReference type="InterPro" id="IPR015421">
    <property type="entry name" value="PyrdxlP-dep_Trfase_major"/>
</dbReference>
<evidence type="ECO:0000256" key="22">
    <source>
        <dbReference type="ARBA" id="ARBA00031787"/>
    </source>
</evidence>
<evidence type="ECO:0000256" key="21">
    <source>
        <dbReference type="ARBA" id="ARBA00030204"/>
    </source>
</evidence>
<organism evidence="30 31">
    <name type="scientific">Saitoella complicata (strain BCRC 22490 / CBS 7301 / JCM 7358 / NBRC 10748 / NRRL Y-17804)</name>
    <dbReference type="NCBI Taxonomy" id="698492"/>
    <lineage>
        <taxon>Eukaryota</taxon>
        <taxon>Fungi</taxon>
        <taxon>Dikarya</taxon>
        <taxon>Ascomycota</taxon>
        <taxon>Taphrinomycotina</taxon>
        <taxon>Taphrinomycotina incertae sedis</taxon>
        <taxon>Saitoella</taxon>
    </lineage>
</organism>
<dbReference type="GO" id="GO:0032259">
    <property type="term" value="P:methylation"/>
    <property type="evidence" value="ECO:0007669"/>
    <property type="project" value="UniProtKB-KW"/>
</dbReference>
<feature type="compositionally biased region" description="Polar residues" evidence="25">
    <location>
        <begin position="47"/>
        <end position="58"/>
    </location>
</feature>
<comment type="function">
    <text evidence="2">Histone methyltransferase that trimethylates histone H3 'Lys-36' forming H3K36me3. Involved in transcription elongation as well as in transcription repression.</text>
</comment>
<evidence type="ECO:0000256" key="18">
    <source>
        <dbReference type="ARBA" id="ARBA00023163"/>
    </source>
</evidence>
<dbReference type="InterPro" id="IPR038190">
    <property type="entry name" value="SRI_sf"/>
</dbReference>
<comment type="catalytic activity">
    <reaction evidence="24">
        <text>4-aminobutanoate + 2-oxoglutarate = succinate semialdehyde + L-glutamate</text>
        <dbReference type="Rhea" id="RHEA:23352"/>
        <dbReference type="ChEBI" id="CHEBI:16810"/>
        <dbReference type="ChEBI" id="CHEBI:29985"/>
        <dbReference type="ChEBI" id="CHEBI:57706"/>
        <dbReference type="ChEBI" id="CHEBI:59888"/>
        <dbReference type="EC" id="2.6.1.19"/>
    </reaction>
</comment>
<evidence type="ECO:0000256" key="8">
    <source>
        <dbReference type="ARBA" id="ARBA00018028"/>
    </source>
</evidence>
<feature type="region of interest" description="Disordered" evidence="25">
    <location>
        <begin position="896"/>
        <end position="935"/>
    </location>
</feature>
<dbReference type="GO" id="GO:0005694">
    <property type="term" value="C:chromosome"/>
    <property type="evidence" value="ECO:0007669"/>
    <property type="project" value="UniProtKB-SubCell"/>
</dbReference>
<dbReference type="Pfam" id="PF00856">
    <property type="entry name" value="SET"/>
    <property type="match status" value="1"/>
</dbReference>
<evidence type="ECO:0000259" key="29">
    <source>
        <dbReference type="PROSITE" id="PS51215"/>
    </source>
</evidence>
<evidence type="ECO:0000256" key="23">
    <source>
        <dbReference type="ARBA" id="ARBA00047545"/>
    </source>
</evidence>
<evidence type="ECO:0000256" key="19">
    <source>
        <dbReference type="ARBA" id="ARBA00023242"/>
    </source>
</evidence>
<dbReference type="GO" id="GO:0006355">
    <property type="term" value="P:regulation of DNA-templated transcription"/>
    <property type="evidence" value="ECO:0007669"/>
    <property type="project" value="InterPro"/>
</dbReference>
<dbReference type="Pfam" id="PF17907">
    <property type="entry name" value="AWS"/>
    <property type="match status" value="1"/>
</dbReference>
<dbReference type="InterPro" id="IPR013257">
    <property type="entry name" value="SRI"/>
</dbReference>
<dbReference type="CDD" id="cd19172">
    <property type="entry name" value="SET_SETD2"/>
    <property type="match status" value="1"/>
</dbReference>